<evidence type="ECO:0000313" key="2">
    <source>
        <dbReference type="EMBL" id="MCX7537755.1"/>
    </source>
</evidence>
<proteinExistence type="predicted"/>
<dbReference type="InterPro" id="IPR039261">
    <property type="entry name" value="FNR_nucleotide-bd"/>
</dbReference>
<dbReference type="Gene3D" id="3.40.50.80">
    <property type="entry name" value="Nucleotide-binding domain of ferredoxin-NADP reductase (FNR) module"/>
    <property type="match status" value="1"/>
</dbReference>
<dbReference type="InterPro" id="IPR039374">
    <property type="entry name" value="SIP_fam"/>
</dbReference>
<organism evidence="2 3">
    <name type="scientific">Corynebacterium antarcticum</name>
    <dbReference type="NCBI Taxonomy" id="2800405"/>
    <lineage>
        <taxon>Bacteria</taxon>
        <taxon>Bacillati</taxon>
        <taxon>Actinomycetota</taxon>
        <taxon>Actinomycetes</taxon>
        <taxon>Mycobacteriales</taxon>
        <taxon>Corynebacteriaceae</taxon>
        <taxon>Corynebacterium</taxon>
    </lineage>
</organism>
<evidence type="ECO:0000259" key="1">
    <source>
        <dbReference type="PROSITE" id="PS51384"/>
    </source>
</evidence>
<reference evidence="2" key="1">
    <citation type="submission" date="2022-11" db="EMBL/GenBank/DDBJ databases">
        <title>Corynebacterium sp. isolated from Penguins.</title>
        <authorList>
            <person name="Sedlar K."/>
            <person name="Svec P."/>
        </authorList>
    </citation>
    <scope>NUCLEOTIDE SEQUENCE</scope>
    <source>
        <strain evidence="2">P5875</strain>
    </source>
</reference>
<dbReference type="Pfam" id="PF04954">
    <property type="entry name" value="SIP"/>
    <property type="match status" value="1"/>
</dbReference>
<dbReference type="Gene3D" id="2.40.30.10">
    <property type="entry name" value="Translation factors"/>
    <property type="match status" value="1"/>
</dbReference>
<protein>
    <submittedName>
        <fullName evidence="2">Siderophore-interacting protein</fullName>
    </submittedName>
</protein>
<dbReference type="InterPro" id="IPR017927">
    <property type="entry name" value="FAD-bd_FR_type"/>
</dbReference>
<comment type="caution">
    <text evidence="2">The sequence shown here is derived from an EMBL/GenBank/DDBJ whole genome shotgun (WGS) entry which is preliminary data.</text>
</comment>
<dbReference type="Proteomes" id="UP001070238">
    <property type="component" value="Unassembled WGS sequence"/>
</dbReference>
<dbReference type="PANTHER" id="PTHR30157">
    <property type="entry name" value="FERRIC REDUCTASE, NADPH-DEPENDENT"/>
    <property type="match status" value="1"/>
</dbReference>
<dbReference type="RefSeq" id="WP_267169233.1">
    <property type="nucleotide sequence ID" value="NZ_JAPMKX010000002.1"/>
</dbReference>
<accession>A0A9Q4CC94</accession>
<dbReference type="InterPro" id="IPR013113">
    <property type="entry name" value="SIP_FAD-bd"/>
</dbReference>
<dbReference type="InterPro" id="IPR007037">
    <property type="entry name" value="SIP_rossman_dom"/>
</dbReference>
<dbReference type="InterPro" id="IPR017938">
    <property type="entry name" value="Riboflavin_synthase-like_b-brl"/>
</dbReference>
<dbReference type="AlphaFoldDB" id="A0A9Q4CC94"/>
<dbReference type="EMBL" id="JAPMKX010000002">
    <property type="protein sequence ID" value="MCX7537755.1"/>
    <property type="molecule type" value="Genomic_DNA"/>
</dbReference>
<dbReference type="CDD" id="cd06193">
    <property type="entry name" value="siderophore_interacting"/>
    <property type="match status" value="1"/>
</dbReference>
<dbReference type="PANTHER" id="PTHR30157:SF0">
    <property type="entry name" value="NADPH-DEPENDENT FERRIC-CHELATE REDUCTASE"/>
    <property type="match status" value="1"/>
</dbReference>
<dbReference type="Pfam" id="PF08021">
    <property type="entry name" value="FAD_binding_9"/>
    <property type="match status" value="1"/>
</dbReference>
<dbReference type="PROSITE" id="PS51384">
    <property type="entry name" value="FAD_FR"/>
    <property type="match status" value="1"/>
</dbReference>
<gene>
    <name evidence="2" type="ORF">OS123_04245</name>
</gene>
<name>A0A9Q4CC94_9CORY</name>
<sequence>MSWKNTLYLTTMKTMSAVMRRTMAMPADPGIREELVRATVADATPLAPQLRRITLSAPEFKGLESAGPDEYVALIMPQPGKHLVMPDPTVLNPRAALAAVDEDVRPSMRYYTIRELHPRHGEMIIDIVTHGDSGPGSAWAISAEKGDEVGVRFLSAAYRPPAGPQLLVADSTAVPALSAIIESLDEPARARTHALVIADSDDLLDPDLGEIVSGLASCTRLTALLADAPEAGIAAIDALPVRIENLTYAWICGEQSIATSLRRHLTKECGMDRRKIFFSGYWRLGRERG</sequence>
<dbReference type="GO" id="GO:0016491">
    <property type="term" value="F:oxidoreductase activity"/>
    <property type="evidence" value="ECO:0007669"/>
    <property type="project" value="InterPro"/>
</dbReference>
<feature type="domain" description="FAD-binding FR-type" evidence="1">
    <location>
        <begin position="33"/>
        <end position="168"/>
    </location>
</feature>
<dbReference type="SUPFAM" id="SSF63380">
    <property type="entry name" value="Riboflavin synthase domain-like"/>
    <property type="match status" value="1"/>
</dbReference>
<evidence type="ECO:0000313" key="3">
    <source>
        <dbReference type="Proteomes" id="UP001070238"/>
    </source>
</evidence>